<evidence type="ECO:0000313" key="1">
    <source>
        <dbReference type="EMBL" id="WGH78988.1"/>
    </source>
</evidence>
<sequence>MLRMILRLLVMRGAAKLVGGKAVRNARQVERVARMARRMRR</sequence>
<keyword evidence="2" id="KW-1185">Reference proteome</keyword>
<protein>
    <submittedName>
        <fullName evidence="1">Uncharacterized protein</fullName>
    </submittedName>
</protein>
<evidence type="ECO:0000313" key="2">
    <source>
        <dbReference type="Proteomes" id="UP001243420"/>
    </source>
</evidence>
<dbReference type="RefSeq" id="WP_279965746.1">
    <property type="nucleotide sequence ID" value="NZ_CP122537.1"/>
</dbReference>
<reference evidence="1 2" key="1">
    <citation type="submission" date="2023-04" db="EMBL/GenBank/DDBJ databases">
        <title>Jannaschia ovalis sp. nov., a marine bacterium isolated from sea tidal flat.</title>
        <authorList>
            <person name="Kwon D.Y."/>
            <person name="Kim J.-J."/>
        </authorList>
    </citation>
    <scope>NUCLEOTIDE SEQUENCE [LARGE SCALE GENOMIC DNA]</scope>
    <source>
        <strain evidence="1 2">GRR-S6-38</strain>
    </source>
</reference>
<gene>
    <name evidence="1" type="ORF">P8627_01640</name>
</gene>
<dbReference type="Proteomes" id="UP001243420">
    <property type="component" value="Chromosome"/>
</dbReference>
<dbReference type="EMBL" id="CP122537">
    <property type="protein sequence ID" value="WGH78988.1"/>
    <property type="molecule type" value="Genomic_DNA"/>
</dbReference>
<accession>A0ABY8LFM2</accession>
<name>A0ABY8LFM2_9RHOB</name>
<proteinExistence type="predicted"/>
<organism evidence="1 2">
    <name type="scientific">Jannaschia ovalis</name>
    <dbReference type="NCBI Taxonomy" id="3038773"/>
    <lineage>
        <taxon>Bacteria</taxon>
        <taxon>Pseudomonadati</taxon>
        <taxon>Pseudomonadota</taxon>
        <taxon>Alphaproteobacteria</taxon>
        <taxon>Rhodobacterales</taxon>
        <taxon>Roseobacteraceae</taxon>
        <taxon>Jannaschia</taxon>
    </lineage>
</organism>